<name>A0A0A0B5Z5_9CELL</name>
<gene>
    <name evidence="2" type="ORF">Q760_02915</name>
</gene>
<organism evidence="2 3">
    <name type="scientific">Cellulomonas cellasea DSM 20118</name>
    <dbReference type="NCBI Taxonomy" id="1408250"/>
    <lineage>
        <taxon>Bacteria</taxon>
        <taxon>Bacillati</taxon>
        <taxon>Actinomycetota</taxon>
        <taxon>Actinomycetes</taxon>
        <taxon>Micrococcales</taxon>
        <taxon>Cellulomonadaceae</taxon>
        <taxon>Cellulomonas</taxon>
    </lineage>
</organism>
<protein>
    <submittedName>
        <fullName evidence="2">Uncharacterized protein</fullName>
    </submittedName>
</protein>
<sequence length="385" mass="40778">MTTVGALTACLALAGPLAATAWSAPPPAGWTSVDLGTLGGPRTDATDVNDKGHVVGQSETAGGLRHAFLWRDGVMTDLTPGAWQSAATAINERGEIAGYVQLAEGQPTQAFRWYRGTTTLLPGTEYGSEINERGQVGGTAQPSEEDPWTTSPFVWTSGTLVEVGPVPYPSTWTSSGIVDLNRSGTVLGRTEDFDDREVSYVWRDGTMTRLGEADGRFFATDLSDRGHVVGRASEADRLLSAVLWRDGTAEDLGTLPGDVWASANSVNEHDVVVGWSQGADPTDSGRRAFVWADGYMDPIGVPDGAWSEASEVNDRGQVSGRIGFARPDGTPVQQAFAWVDGTLTPLGTTHRAVAVTDQSGAGHVLSIVYDDGARAILHVPPKRRS</sequence>
<evidence type="ECO:0000256" key="1">
    <source>
        <dbReference type="SAM" id="SignalP"/>
    </source>
</evidence>
<evidence type="ECO:0000313" key="2">
    <source>
        <dbReference type="EMBL" id="KGM01234.1"/>
    </source>
</evidence>
<feature type="signal peptide" evidence="1">
    <location>
        <begin position="1"/>
        <end position="21"/>
    </location>
</feature>
<dbReference type="RefSeq" id="WP_034633159.1">
    <property type="nucleotide sequence ID" value="NZ_AXNT01000122.1"/>
</dbReference>
<comment type="caution">
    <text evidence="2">The sequence shown here is derived from an EMBL/GenBank/DDBJ whole genome shotgun (WGS) entry which is preliminary data.</text>
</comment>
<keyword evidence="1" id="KW-0732">Signal</keyword>
<keyword evidence="3" id="KW-1185">Reference proteome</keyword>
<feature type="chain" id="PRO_5001959303" evidence="1">
    <location>
        <begin position="22"/>
        <end position="385"/>
    </location>
</feature>
<dbReference type="NCBIfam" id="TIGR02913">
    <property type="entry name" value="HAF_rpt"/>
    <property type="match status" value="2"/>
</dbReference>
<reference evidence="2 3" key="1">
    <citation type="submission" date="2013-10" db="EMBL/GenBank/DDBJ databases">
        <authorList>
            <person name="Wang G."/>
            <person name="Zhuang W."/>
        </authorList>
    </citation>
    <scope>NUCLEOTIDE SEQUENCE [LARGE SCALE GENOMIC DNA]</scope>
    <source>
        <strain evidence="2 3">DSM 20118</strain>
    </source>
</reference>
<dbReference type="EMBL" id="AXNT01000122">
    <property type="protein sequence ID" value="KGM01234.1"/>
    <property type="molecule type" value="Genomic_DNA"/>
</dbReference>
<evidence type="ECO:0000313" key="3">
    <source>
        <dbReference type="Proteomes" id="UP000029833"/>
    </source>
</evidence>
<proteinExistence type="predicted"/>
<accession>A0A0A0B5Z5</accession>
<dbReference type="AlphaFoldDB" id="A0A0A0B5Z5"/>
<dbReference type="STRING" id="1408250.Q760_02915"/>
<dbReference type="InterPro" id="IPR014262">
    <property type="entry name" value="HAF_rpt"/>
</dbReference>
<dbReference type="Proteomes" id="UP000029833">
    <property type="component" value="Unassembled WGS sequence"/>
</dbReference>